<dbReference type="HAMAP" id="MF_00444">
    <property type="entry name" value="ClpP"/>
    <property type="match status" value="1"/>
</dbReference>
<evidence type="ECO:0000256" key="1">
    <source>
        <dbReference type="ARBA" id="ARBA00007039"/>
    </source>
</evidence>
<dbReference type="EMBL" id="CAXLJL010000156">
    <property type="protein sequence ID" value="CAL5133590.1"/>
    <property type="molecule type" value="Genomic_DNA"/>
</dbReference>
<dbReference type="PRINTS" id="PR00127">
    <property type="entry name" value="CLPPROTEASEP"/>
</dbReference>
<evidence type="ECO:0000313" key="10">
    <source>
        <dbReference type="Proteomes" id="UP001497525"/>
    </source>
</evidence>
<organism evidence="9 10">
    <name type="scientific">Calicophoron daubneyi</name>
    <name type="common">Rumen fluke</name>
    <name type="synonym">Paramphistomum daubneyi</name>
    <dbReference type="NCBI Taxonomy" id="300641"/>
    <lineage>
        <taxon>Eukaryota</taxon>
        <taxon>Metazoa</taxon>
        <taxon>Spiralia</taxon>
        <taxon>Lophotrochozoa</taxon>
        <taxon>Platyhelminthes</taxon>
        <taxon>Trematoda</taxon>
        <taxon>Digenea</taxon>
        <taxon>Plagiorchiida</taxon>
        <taxon>Pronocephalata</taxon>
        <taxon>Paramphistomoidea</taxon>
        <taxon>Paramphistomidae</taxon>
        <taxon>Calicophoron</taxon>
    </lineage>
</organism>
<dbReference type="GO" id="GO:0006515">
    <property type="term" value="P:protein quality control for misfolded or incompletely synthesized proteins"/>
    <property type="evidence" value="ECO:0007669"/>
    <property type="project" value="TreeGrafter"/>
</dbReference>
<feature type="active site" evidence="5">
    <location>
        <position position="190"/>
    </location>
</feature>
<dbReference type="GO" id="GO:0051117">
    <property type="term" value="F:ATPase binding"/>
    <property type="evidence" value="ECO:0007669"/>
    <property type="project" value="TreeGrafter"/>
</dbReference>
<dbReference type="GO" id="GO:0004252">
    <property type="term" value="F:serine-type endopeptidase activity"/>
    <property type="evidence" value="ECO:0007669"/>
    <property type="project" value="UniProtKB-EC"/>
</dbReference>
<keyword evidence="2 7" id="KW-0645">Protease</keyword>
<dbReference type="Proteomes" id="UP001497525">
    <property type="component" value="Unassembled WGS sequence"/>
</dbReference>
<dbReference type="PANTHER" id="PTHR10381:SF11">
    <property type="entry name" value="ATP-DEPENDENT CLP PROTEASE PROTEOLYTIC SUBUNIT, MITOCHONDRIAL"/>
    <property type="match status" value="1"/>
</dbReference>
<proteinExistence type="inferred from homology"/>
<dbReference type="PROSITE" id="PS00382">
    <property type="entry name" value="CLP_PROTEASE_HIS"/>
    <property type="match status" value="1"/>
</dbReference>
<evidence type="ECO:0000256" key="2">
    <source>
        <dbReference type="ARBA" id="ARBA00022670"/>
    </source>
</evidence>
<dbReference type="SUPFAM" id="SSF52096">
    <property type="entry name" value="ClpP/crotonase"/>
    <property type="match status" value="1"/>
</dbReference>
<name>A0AAV2TB11_CALDB</name>
<dbReference type="InterPro" id="IPR023562">
    <property type="entry name" value="ClpP/TepA"/>
</dbReference>
<protein>
    <recommendedName>
        <fullName evidence="8">ATP-dependent Clp protease proteolytic subunit</fullName>
        <ecNumber evidence="7">3.4.21.92</ecNumber>
    </recommendedName>
</protein>
<keyword evidence="3 7" id="KW-0378">Hydrolase</keyword>
<dbReference type="Gene3D" id="3.90.226.10">
    <property type="entry name" value="2-enoyl-CoA Hydratase, Chain A, domain 1"/>
    <property type="match status" value="1"/>
</dbReference>
<dbReference type="EC" id="3.4.21.92" evidence="7"/>
<dbReference type="InterPro" id="IPR001907">
    <property type="entry name" value="ClpP"/>
</dbReference>
<dbReference type="GO" id="GO:0004176">
    <property type="term" value="F:ATP-dependent peptidase activity"/>
    <property type="evidence" value="ECO:0007669"/>
    <property type="project" value="InterPro"/>
</dbReference>
<evidence type="ECO:0000313" key="9">
    <source>
        <dbReference type="EMBL" id="CAL5133590.1"/>
    </source>
</evidence>
<dbReference type="PANTHER" id="PTHR10381">
    <property type="entry name" value="ATP-DEPENDENT CLP PROTEASE PROTEOLYTIC SUBUNIT"/>
    <property type="match status" value="1"/>
</dbReference>
<keyword evidence="4 7" id="KW-0720">Serine protease</keyword>
<gene>
    <name evidence="9" type="ORF">CDAUBV1_LOCUS6859</name>
</gene>
<dbReference type="GO" id="GO:0009368">
    <property type="term" value="C:endopeptidase Clp complex"/>
    <property type="evidence" value="ECO:0007669"/>
    <property type="project" value="TreeGrafter"/>
</dbReference>
<evidence type="ECO:0000256" key="3">
    <source>
        <dbReference type="ARBA" id="ARBA00022801"/>
    </source>
</evidence>
<evidence type="ECO:0000256" key="6">
    <source>
        <dbReference type="PROSITE-ProRule" id="PRU10086"/>
    </source>
</evidence>
<dbReference type="FunFam" id="3.90.226.10:FF:000001">
    <property type="entry name" value="ATP-dependent Clp protease proteolytic subunit"/>
    <property type="match status" value="1"/>
</dbReference>
<dbReference type="CDD" id="cd07017">
    <property type="entry name" value="S14_ClpP_2"/>
    <property type="match status" value="1"/>
</dbReference>
<dbReference type="Pfam" id="PF00574">
    <property type="entry name" value="CLP_protease"/>
    <property type="match status" value="1"/>
</dbReference>
<dbReference type="InterPro" id="IPR029045">
    <property type="entry name" value="ClpP/crotonase-like_dom_sf"/>
</dbReference>
<dbReference type="InterPro" id="IPR018215">
    <property type="entry name" value="ClpP_Ser_AS"/>
</dbReference>
<dbReference type="AlphaFoldDB" id="A0AAV2TB11"/>
<dbReference type="PROSITE" id="PS00381">
    <property type="entry name" value="CLP_PROTEASE_SER"/>
    <property type="match status" value="1"/>
</dbReference>
<feature type="active site" evidence="6">
    <location>
        <position position="215"/>
    </location>
</feature>
<sequence>MPNINPNFTEYRLPYTLSEFPCILRFCRFPKSSVRSWLPHGLFSATVNKMFGLRLTSRFLAPFIVPRSNMIEVMLGRLKIAHRTPMMGQKCHLSLVPIVLDKSTHGERAYDIYSRLLKDRIICLMGPINDEIASLVIAQLLYLQSEDKKLPIHIYINSPGGVVTAGLAVYDTMQYIKPPVATWCVGQASSMGSLLLAAGAPGLRFALPHARIMVHQPSGSAQGQASDIKIQAEEIIKMRKVLNGIYERHTKQPAEIIEKWMDRDYFMTAEEAAAVGIVDAVLKEAPAVTSKKHDHGTSNVSGKS</sequence>
<dbReference type="NCBIfam" id="NF001368">
    <property type="entry name" value="PRK00277.1"/>
    <property type="match status" value="1"/>
</dbReference>
<dbReference type="NCBIfam" id="NF009205">
    <property type="entry name" value="PRK12553.1"/>
    <property type="match status" value="1"/>
</dbReference>
<evidence type="ECO:0000256" key="5">
    <source>
        <dbReference type="PROSITE-ProRule" id="PRU10085"/>
    </source>
</evidence>
<evidence type="ECO:0000256" key="7">
    <source>
        <dbReference type="RuleBase" id="RU000549"/>
    </source>
</evidence>
<evidence type="ECO:0000256" key="4">
    <source>
        <dbReference type="ARBA" id="ARBA00022825"/>
    </source>
</evidence>
<accession>A0AAV2TB11</accession>
<comment type="caution">
    <text evidence="9">The sequence shown here is derived from an EMBL/GenBank/DDBJ whole genome shotgun (WGS) entry which is preliminary data.</text>
</comment>
<dbReference type="InterPro" id="IPR033135">
    <property type="entry name" value="ClpP_His_AS"/>
</dbReference>
<evidence type="ECO:0000256" key="8">
    <source>
        <dbReference type="RuleBase" id="RU003567"/>
    </source>
</evidence>
<comment type="similarity">
    <text evidence="1 8">Belongs to the peptidase S14 family.</text>
</comment>
<reference evidence="9" key="1">
    <citation type="submission" date="2024-06" db="EMBL/GenBank/DDBJ databases">
        <authorList>
            <person name="Liu X."/>
            <person name="Lenzi L."/>
            <person name="Haldenby T S."/>
            <person name="Uol C."/>
        </authorList>
    </citation>
    <scope>NUCLEOTIDE SEQUENCE</scope>
</reference>